<gene>
    <name evidence="1" type="ORF">DDQ41_31025</name>
</gene>
<sequence>MPCPVFFGALRRRLLTPPVSETTMEVRGFHVKNAEAKARLEHIGEVFLKGYAYAVEAASPAEAEGLLEDVPTDMRGFAYEGAGMGAAVYDSLPGHGGRLAGLLTGEGRHHDYMIYVGIGWAMARLPKPLWPDIRTTDPLLRWLALDGYGFHQAYFRTGAYVRTPGTQHPFRWNGGHNHYTPNAIDQGIGRALWFVGGTDPEVVTDLIRAYPERRRGDLYAGAGLACAYAGGASEDELAHFAQSAGRHRWSLAQGAAFATEARVKAGTVIDHTHLAARVVCGTTAERASRVCRDTRPQAPGGGAAPAYETWRRDIAAELASDSLISKGADQ</sequence>
<evidence type="ECO:0000313" key="2">
    <source>
        <dbReference type="Proteomes" id="UP000245051"/>
    </source>
</evidence>
<protein>
    <submittedName>
        <fullName evidence="1">Enediyne biosynthesis protein</fullName>
    </submittedName>
</protein>
<dbReference type="Proteomes" id="UP000245051">
    <property type="component" value="Chromosome"/>
</dbReference>
<dbReference type="InterPro" id="IPR012964">
    <property type="entry name" value="DUF1702"/>
</dbReference>
<dbReference type="RefSeq" id="WP_109297440.1">
    <property type="nucleotide sequence ID" value="NZ_CP029254.1"/>
</dbReference>
<dbReference type="Pfam" id="PF08012">
    <property type="entry name" value="DUF1702"/>
    <property type="match status" value="1"/>
</dbReference>
<accession>A0ABN5KR59</accession>
<name>A0ABN5KR59_9ACTN</name>
<organism evidence="1 2">
    <name type="scientific">Streptomyces spongiicola</name>
    <dbReference type="NCBI Taxonomy" id="1690221"/>
    <lineage>
        <taxon>Bacteria</taxon>
        <taxon>Bacillati</taxon>
        <taxon>Actinomycetota</taxon>
        <taxon>Actinomycetes</taxon>
        <taxon>Kitasatosporales</taxon>
        <taxon>Streptomycetaceae</taxon>
        <taxon>Streptomyces</taxon>
    </lineage>
</organism>
<dbReference type="EMBL" id="CP029254">
    <property type="protein sequence ID" value="AWK12611.1"/>
    <property type="molecule type" value="Genomic_DNA"/>
</dbReference>
<proteinExistence type="predicted"/>
<reference evidence="1 2" key="1">
    <citation type="submission" date="2018-05" db="EMBL/GenBank/DDBJ databases">
        <title>Complete genome sequence of the Type Strain of Streptomyces spongiicola HNM0071, the producer of staurosporine.</title>
        <authorList>
            <person name="Zhou S."/>
            <person name="Huang X."/>
        </authorList>
    </citation>
    <scope>NUCLEOTIDE SEQUENCE [LARGE SCALE GENOMIC DNA]</scope>
    <source>
        <strain evidence="1 2">HNM0071</strain>
    </source>
</reference>
<evidence type="ECO:0000313" key="1">
    <source>
        <dbReference type="EMBL" id="AWK12611.1"/>
    </source>
</evidence>
<keyword evidence="2" id="KW-1185">Reference proteome</keyword>